<evidence type="ECO:0000313" key="3">
    <source>
        <dbReference type="Proteomes" id="UP000001072"/>
    </source>
</evidence>
<dbReference type="EMBL" id="GL883096">
    <property type="protein sequence ID" value="EGG10005.1"/>
    <property type="molecule type" value="Genomic_DNA"/>
</dbReference>
<feature type="compositionally biased region" description="Acidic residues" evidence="1">
    <location>
        <begin position="13"/>
        <end position="43"/>
    </location>
</feature>
<feature type="compositionally biased region" description="Polar residues" evidence="1">
    <location>
        <begin position="104"/>
        <end position="115"/>
    </location>
</feature>
<dbReference type="GeneID" id="18922058"/>
<dbReference type="Proteomes" id="UP000001072">
    <property type="component" value="Unassembled WGS sequence"/>
</dbReference>
<dbReference type="KEGG" id="mlr:MELLADRAFT_103723"/>
<dbReference type="RefSeq" id="XP_007407059.1">
    <property type="nucleotide sequence ID" value="XM_007406997.1"/>
</dbReference>
<organism evidence="3">
    <name type="scientific">Melampsora larici-populina (strain 98AG31 / pathotype 3-4-7)</name>
    <name type="common">Poplar leaf rust fungus</name>
    <dbReference type="NCBI Taxonomy" id="747676"/>
    <lineage>
        <taxon>Eukaryota</taxon>
        <taxon>Fungi</taxon>
        <taxon>Dikarya</taxon>
        <taxon>Basidiomycota</taxon>
        <taxon>Pucciniomycotina</taxon>
        <taxon>Pucciniomycetes</taxon>
        <taxon>Pucciniales</taxon>
        <taxon>Melampsoraceae</taxon>
        <taxon>Melampsora</taxon>
    </lineage>
</organism>
<sequence length="115" mass="12851">MSTMMRMNPWGEEYYDDDEVLINNPEDDPEDVSDYDGLESNEDLQDRNSNQNVAAPTGNLARGAVRLPRDSAEEENAQGVPLVGVKRDPKHGNQKSPFCHQESKNPSSQYTSPVL</sequence>
<dbReference type="VEuPathDB" id="FungiDB:MELLADRAFT_103723"/>
<evidence type="ECO:0000313" key="2">
    <source>
        <dbReference type="EMBL" id="EGG10005.1"/>
    </source>
</evidence>
<accession>F4RC61</accession>
<proteinExistence type="predicted"/>
<feature type="region of interest" description="Disordered" evidence="1">
    <location>
        <begin position="1"/>
        <end position="115"/>
    </location>
</feature>
<dbReference type="InParanoid" id="F4RC61"/>
<evidence type="ECO:0000256" key="1">
    <source>
        <dbReference type="SAM" id="MobiDB-lite"/>
    </source>
</evidence>
<name>F4RC61_MELLP</name>
<dbReference type="HOGENOM" id="CLU_2109560_0_0_1"/>
<gene>
    <name evidence="2" type="ORF">MELLADRAFT_103723</name>
</gene>
<reference evidence="3" key="1">
    <citation type="journal article" date="2011" name="Proc. Natl. Acad. Sci. U.S.A.">
        <title>Obligate biotrophy features unraveled by the genomic analysis of rust fungi.</title>
        <authorList>
            <person name="Duplessis S."/>
            <person name="Cuomo C.A."/>
            <person name="Lin Y.-C."/>
            <person name="Aerts A."/>
            <person name="Tisserant E."/>
            <person name="Veneault-Fourrey C."/>
            <person name="Joly D.L."/>
            <person name="Hacquard S."/>
            <person name="Amselem J."/>
            <person name="Cantarel B.L."/>
            <person name="Chiu R."/>
            <person name="Coutinho P.M."/>
            <person name="Feau N."/>
            <person name="Field M."/>
            <person name="Frey P."/>
            <person name="Gelhaye E."/>
            <person name="Goldberg J."/>
            <person name="Grabherr M.G."/>
            <person name="Kodira C.D."/>
            <person name="Kohler A."/>
            <person name="Kuees U."/>
            <person name="Lindquist E.A."/>
            <person name="Lucas S.M."/>
            <person name="Mago R."/>
            <person name="Mauceli E."/>
            <person name="Morin E."/>
            <person name="Murat C."/>
            <person name="Pangilinan J.L."/>
            <person name="Park R."/>
            <person name="Pearson M."/>
            <person name="Quesneville H."/>
            <person name="Rouhier N."/>
            <person name="Sakthikumar S."/>
            <person name="Salamov A.A."/>
            <person name="Schmutz J."/>
            <person name="Selles B."/>
            <person name="Shapiro H."/>
            <person name="Tanguay P."/>
            <person name="Tuskan G.A."/>
            <person name="Henrissat B."/>
            <person name="Van de Peer Y."/>
            <person name="Rouze P."/>
            <person name="Ellis J.G."/>
            <person name="Dodds P.N."/>
            <person name="Schein J.E."/>
            <person name="Zhong S."/>
            <person name="Hamelin R.C."/>
            <person name="Grigoriev I.V."/>
            <person name="Szabo L.J."/>
            <person name="Martin F."/>
        </authorList>
    </citation>
    <scope>NUCLEOTIDE SEQUENCE [LARGE SCALE GENOMIC DNA]</scope>
    <source>
        <strain evidence="3">98AG31 / pathotype 3-4-7</strain>
    </source>
</reference>
<protein>
    <submittedName>
        <fullName evidence="2">Uncharacterized protein</fullName>
    </submittedName>
</protein>
<dbReference type="AlphaFoldDB" id="F4RC61"/>
<keyword evidence="3" id="KW-1185">Reference proteome</keyword>